<evidence type="ECO:0000256" key="9">
    <source>
        <dbReference type="ARBA" id="ARBA00022801"/>
    </source>
</evidence>
<keyword evidence="8" id="KW-0479">Metal-binding</keyword>
<evidence type="ECO:0000256" key="6">
    <source>
        <dbReference type="ARBA" id="ARBA00022692"/>
    </source>
</evidence>
<keyword evidence="11 19" id="KW-1133">Transmembrane helix</keyword>
<dbReference type="InterPro" id="IPR036397">
    <property type="entry name" value="RNaseH_sf"/>
</dbReference>
<keyword evidence="13 19" id="KW-0472">Membrane</keyword>
<evidence type="ECO:0000256" key="8">
    <source>
        <dbReference type="ARBA" id="ARBA00022723"/>
    </source>
</evidence>
<comment type="cofactor">
    <cofactor evidence="3">
        <name>Mg(2+)</name>
        <dbReference type="ChEBI" id="CHEBI:18420"/>
    </cofactor>
</comment>
<gene>
    <name evidence="21" type="primary">Exd2</name>
</gene>
<dbReference type="SMART" id="SM00474">
    <property type="entry name" value="35EXOc"/>
    <property type="match status" value="1"/>
</dbReference>
<sequence length="565" mass="63914">MRLSTTYSVVIFGSGIFLGTLVGATVVYVWKKSKLLNSLTNNVWPLTLNQSSHSNLVQKSVVISSVADFDSCLFNFVSDIEQVKLIGIDCEWTTKEDKQCPVALLQLSTISGLCLLIRLCLYKDSLPSPILEALSNPSIVKVGVGPIGDAKKLFIDHGIIVKSCVDLRALATRDRTAEAYGLKSLAKKYLNIHLNKSKSIQCSNWEASNLTSEQIQYAAMDAAVAVHIFSKIVLNKMCSSPGGIQSLTLKSMNHSMWNVAHSYCQGLKDIKFKQFSQQNKKSKSKQPNVNELRTKNLKWYSSRKHPLYDNCKLQAPDGQLLSTCDRKKATWYLEKKLADEICKEPLTVRLKFEPAGRPMSHNDYYLNDKENVCVVCGGNDSIVRKNVVPHEYRRHFPLVLKDHISHDILPVCVACHQLAGHYDCILRQKIADQYDAPLGSKQTVQLLEDPERRSVRSAGRALSAARNKIPEPRKSELESVVTSFFQEEICDEVIEKACTLETRFKNEAYIPHGEKVISTILSEHNLKGLIDFERRWRQHFLDTMQPKFLPDLWSVEHNHDRVQRG</sequence>
<dbReference type="Pfam" id="PF01612">
    <property type="entry name" value="DNA_pol_A_exo1"/>
    <property type="match status" value="1"/>
</dbReference>
<evidence type="ECO:0000256" key="1">
    <source>
        <dbReference type="ARBA" id="ARBA00000563"/>
    </source>
</evidence>
<keyword evidence="12" id="KW-0496">Mitochondrion</keyword>
<evidence type="ECO:0000256" key="10">
    <source>
        <dbReference type="ARBA" id="ARBA00022839"/>
    </source>
</evidence>
<keyword evidence="9" id="KW-0378">Hydrolase</keyword>
<evidence type="ECO:0000256" key="17">
    <source>
        <dbReference type="ARBA" id="ARBA00075515"/>
    </source>
</evidence>
<feature type="transmembrane region" description="Helical" evidence="19">
    <location>
        <begin position="6"/>
        <end position="30"/>
    </location>
</feature>
<dbReference type="GO" id="GO:0005634">
    <property type="term" value="C:nucleus"/>
    <property type="evidence" value="ECO:0007669"/>
    <property type="project" value="TreeGrafter"/>
</dbReference>
<evidence type="ECO:0000256" key="19">
    <source>
        <dbReference type="SAM" id="Phobius"/>
    </source>
</evidence>
<keyword evidence="6 19" id="KW-0812">Transmembrane</keyword>
<name>A0A6F9DBP0_9ASCI</name>
<dbReference type="CDD" id="cd06141">
    <property type="entry name" value="WRN_exo"/>
    <property type="match status" value="1"/>
</dbReference>
<dbReference type="SUPFAM" id="SSF53098">
    <property type="entry name" value="Ribonuclease H-like"/>
    <property type="match status" value="1"/>
</dbReference>
<comment type="subcellular location">
    <subcellularLocation>
        <location evidence="4">Mitochondrion membrane</location>
    </subcellularLocation>
</comment>
<dbReference type="GO" id="GO:0006310">
    <property type="term" value="P:DNA recombination"/>
    <property type="evidence" value="ECO:0007669"/>
    <property type="project" value="UniProtKB-ARBA"/>
</dbReference>
<dbReference type="EC" id="3.1.11.1" evidence="5"/>
<comment type="catalytic activity">
    <reaction evidence="1">
        <text>Exonucleolytic cleavage in the 3'- to 5'-direction to yield nucleoside 5'-phosphates.</text>
        <dbReference type="EC" id="3.1.11.1"/>
    </reaction>
</comment>
<evidence type="ECO:0000259" key="20">
    <source>
        <dbReference type="SMART" id="SM00474"/>
    </source>
</evidence>
<dbReference type="Gene3D" id="3.30.420.10">
    <property type="entry name" value="Ribonuclease H-like superfamily/Ribonuclease H"/>
    <property type="match status" value="1"/>
</dbReference>
<keyword evidence="10 21" id="KW-0269">Exonuclease</keyword>
<dbReference type="InterPro" id="IPR002562">
    <property type="entry name" value="3'-5'_exonuclease_dom"/>
</dbReference>
<evidence type="ECO:0000256" key="16">
    <source>
        <dbReference type="ARBA" id="ARBA00069878"/>
    </source>
</evidence>
<evidence type="ECO:0000256" key="18">
    <source>
        <dbReference type="ARBA" id="ARBA00082634"/>
    </source>
</evidence>
<evidence type="ECO:0000256" key="5">
    <source>
        <dbReference type="ARBA" id="ARBA00012108"/>
    </source>
</evidence>
<evidence type="ECO:0000256" key="13">
    <source>
        <dbReference type="ARBA" id="ARBA00023136"/>
    </source>
</evidence>
<dbReference type="PANTHER" id="PTHR13620:SF104">
    <property type="entry name" value="EXONUCLEASE 3'-5' DOMAIN-CONTAINING PROTEIN 2"/>
    <property type="match status" value="1"/>
</dbReference>
<comment type="similarity">
    <text evidence="14">Belongs to the EXD2 family.</text>
</comment>
<comment type="cofactor">
    <cofactor evidence="2">
        <name>Mn(2+)</name>
        <dbReference type="ChEBI" id="CHEBI:29035"/>
    </cofactor>
</comment>
<reference evidence="21" key="1">
    <citation type="submission" date="2020-04" db="EMBL/GenBank/DDBJ databases">
        <authorList>
            <person name="Neveu A P."/>
        </authorList>
    </citation>
    <scope>NUCLEOTIDE SEQUENCE</scope>
    <source>
        <tissue evidence="21">Whole embryo</tissue>
    </source>
</reference>
<dbReference type="AlphaFoldDB" id="A0A6F9DBP0"/>
<dbReference type="GO" id="GO:0000175">
    <property type="term" value="F:3'-5'-RNA exonuclease activity"/>
    <property type="evidence" value="ECO:0007669"/>
    <property type="project" value="UniProtKB-ARBA"/>
</dbReference>
<dbReference type="InterPro" id="IPR012337">
    <property type="entry name" value="RNaseH-like_sf"/>
</dbReference>
<feature type="domain" description="3'-5' exonuclease" evidence="20">
    <location>
        <begin position="61"/>
        <end position="237"/>
    </location>
</feature>
<comment type="subunit">
    <text evidence="15">Homodimer. Interacts with RBBP8, MRE11 and BRCA1.</text>
</comment>
<evidence type="ECO:0000256" key="12">
    <source>
        <dbReference type="ARBA" id="ARBA00023128"/>
    </source>
</evidence>
<keyword evidence="7" id="KW-0540">Nuclease</keyword>
<dbReference type="GO" id="GO:0046872">
    <property type="term" value="F:metal ion binding"/>
    <property type="evidence" value="ECO:0007669"/>
    <property type="project" value="UniProtKB-KW"/>
</dbReference>
<protein>
    <recommendedName>
        <fullName evidence="16">Exonuclease 3'-5' domain-containing protein 2</fullName>
        <ecNumber evidence="5">3.1.11.1</ecNumber>
    </recommendedName>
    <alternativeName>
        <fullName evidence="18">3'-5' exoribonuclease EXD2</fullName>
    </alternativeName>
    <alternativeName>
        <fullName evidence="17">Exonuclease 3'-5' domain-like-containing protein 2</fullName>
    </alternativeName>
</protein>
<evidence type="ECO:0000256" key="14">
    <source>
        <dbReference type="ARBA" id="ARBA00061005"/>
    </source>
</evidence>
<evidence type="ECO:0000256" key="15">
    <source>
        <dbReference type="ARBA" id="ARBA00064376"/>
    </source>
</evidence>
<dbReference type="FunFam" id="3.30.420.10:FF:000041">
    <property type="entry name" value="Exonuclease 3'-5' domain containing 2"/>
    <property type="match status" value="1"/>
</dbReference>
<dbReference type="PANTHER" id="PTHR13620">
    <property type="entry name" value="3-5 EXONUCLEASE"/>
    <property type="match status" value="1"/>
</dbReference>
<organism evidence="21">
    <name type="scientific">Phallusia mammillata</name>
    <dbReference type="NCBI Taxonomy" id="59560"/>
    <lineage>
        <taxon>Eukaryota</taxon>
        <taxon>Metazoa</taxon>
        <taxon>Chordata</taxon>
        <taxon>Tunicata</taxon>
        <taxon>Ascidiacea</taxon>
        <taxon>Phlebobranchia</taxon>
        <taxon>Ascidiidae</taxon>
        <taxon>Phallusia</taxon>
    </lineage>
</organism>
<dbReference type="EMBL" id="LR784960">
    <property type="protein sequence ID" value="CAB3243957.1"/>
    <property type="molecule type" value="mRNA"/>
</dbReference>
<accession>A0A6F9DBP0</accession>
<evidence type="ECO:0000313" key="21">
    <source>
        <dbReference type="EMBL" id="CAB3243957.1"/>
    </source>
</evidence>
<evidence type="ECO:0000256" key="4">
    <source>
        <dbReference type="ARBA" id="ARBA00004325"/>
    </source>
</evidence>
<dbReference type="GO" id="GO:0008310">
    <property type="term" value="F:single-stranded DNA 3'-5' DNA exonuclease activity"/>
    <property type="evidence" value="ECO:0007669"/>
    <property type="project" value="UniProtKB-EC"/>
</dbReference>
<proteinExistence type="evidence at transcript level"/>
<dbReference type="InterPro" id="IPR051132">
    <property type="entry name" value="3-5_Exonuclease_domain"/>
</dbReference>
<dbReference type="GO" id="GO:0031966">
    <property type="term" value="C:mitochondrial membrane"/>
    <property type="evidence" value="ECO:0007669"/>
    <property type="project" value="UniProtKB-SubCell"/>
</dbReference>
<evidence type="ECO:0000256" key="3">
    <source>
        <dbReference type="ARBA" id="ARBA00001946"/>
    </source>
</evidence>
<dbReference type="GO" id="GO:0003676">
    <property type="term" value="F:nucleic acid binding"/>
    <property type="evidence" value="ECO:0007669"/>
    <property type="project" value="InterPro"/>
</dbReference>
<evidence type="ECO:0000256" key="7">
    <source>
        <dbReference type="ARBA" id="ARBA00022722"/>
    </source>
</evidence>
<evidence type="ECO:0000256" key="11">
    <source>
        <dbReference type="ARBA" id="ARBA00022989"/>
    </source>
</evidence>
<evidence type="ECO:0000256" key="2">
    <source>
        <dbReference type="ARBA" id="ARBA00001936"/>
    </source>
</evidence>